<gene>
    <name evidence="1" type="ORF">CQW23_33259</name>
</gene>
<evidence type="ECO:0000313" key="1">
    <source>
        <dbReference type="EMBL" id="PHT27136.1"/>
    </source>
</evidence>
<dbReference type="AlphaFoldDB" id="A0A2G2V2C7"/>
<evidence type="ECO:0000313" key="2">
    <source>
        <dbReference type="Proteomes" id="UP000224567"/>
    </source>
</evidence>
<dbReference type="EMBL" id="MLFT02000527">
    <property type="protein sequence ID" value="PHT27136.1"/>
    <property type="molecule type" value="Genomic_DNA"/>
</dbReference>
<dbReference type="Proteomes" id="UP000224567">
    <property type="component" value="Unassembled WGS sequence"/>
</dbReference>
<accession>A0A2G2V2C7</accession>
<sequence>MNRETDLAVVERDAPKFVSNLTKSTGTGIGLELSESGLIINVKNDKILSVNATTLWKKLNACKEIKEMKTKGFECNP</sequence>
<keyword evidence="2" id="KW-1185">Reference proteome</keyword>
<dbReference type="STRING" id="33114.A0A2G2V2C7"/>
<comment type="caution">
    <text evidence="1">The sequence shown here is derived from an EMBL/GenBank/DDBJ whole genome shotgun (WGS) entry which is preliminary data.</text>
</comment>
<protein>
    <submittedName>
        <fullName evidence="1">Uncharacterized protein</fullName>
    </submittedName>
</protein>
<reference evidence="2" key="2">
    <citation type="journal article" date="2017" name="J. Anim. Genet.">
        <title>Multiple reference genome sequences of hot pepper reveal the massive evolution of plant disease resistance genes by retroduplication.</title>
        <authorList>
            <person name="Kim S."/>
            <person name="Park J."/>
            <person name="Yeom S.-I."/>
            <person name="Kim Y.-M."/>
            <person name="Seo E."/>
            <person name="Kim K.-T."/>
            <person name="Kim M.-S."/>
            <person name="Lee J.M."/>
            <person name="Cheong K."/>
            <person name="Shin H.-S."/>
            <person name="Kim S.-B."/>
            <person name="Han K."/>
            <person name="Lee J."/>
            <person name="Park M."/>
            <person name="Lee H.-A."/>
            <person name="Lee H.-Y."/>
            <person name="Lee Y."/>
            <person name="Oh S."/>
            <person name="Lee J.H."/>
            <person name="Choi E."/>
            <person name="Choi E."/>
            <person name="Lee S.E."/>
            <person name="Jeon J."/>
            <person name="Kim H."/>
            <person name="Choi G."/>
            <person name="Song H."/>
            <person name="Lee J."/>
            <person name="Lee S.-C."/>
            <person name="Kwon J.-K."/>
            <person name="Lee H.-Y."/>
            <person name="Koo N."/>
            <person name="Hong Y."/>
            <person name="Kim R.W."/>
            <person name="Kang W.-H."/>
            <person name="Huh J.H."/>
            <person name="Kang B.-C."/>
            <person name="Yang T.-J."/>
            <person name="Lee Y.-H."/>
            <person name="Bennetzen J.L."/>
            <person name="Choi D."/>
        </authorList>
    </citation>
    <scope>NUCLEOTIDE SEQUENCE [LARGE SCALE GENOMIC DNA]</scope>
    <source>
        <strain evidence="2">cv. PBC81</strain>
    </source>
</reference>
<reference evidence="1 2" key="1">
    <citation type="journal article" date="2017" name="Genome Biol.">
        <title>New reference genome sequences of hot pepper reveal the massive evolution of plant disease-resistance genes by retroduplication.</title>
        <authorList>
            <person name="Kim S."/>
            <person name="Park J."/>
            <person name="Yeom S.I."/>
            <person name="Kim Y.M."/>
            <person name="Seo E."/>
            <person name="Kim K.T."/>
            <person name="Kim M.S."/>
            <person name="Lee J.M."/>
            <person name="Cheong K."/>
            <person name="Shin H.S."/>
            <person name="Kim S.B."/>
            <person name="Han K."/>
            <person name="Lee J."/>
            <person name="Park M."/>
            <person name="Lee H.A."/>
            <person name="Lee H.Y."/>
            <person name="Lee Y."/>
            <person name="Oh S."/>
            <person name="Lee J.H."/>
            <person name="Choi E."/>
            <person name="Choi E."/>
            <person name="Lee S.E."/>
            <person name="Jeon J."/>
            <person name="Kim H."/>
            <person name="Choi G."/>
            <person name="Song H."/>
            <person name="Lee J."/>
            <person name="Lee S.C."/>
            <person name="Kwon J.K."/>
            <person name="Lee H.Y."/>
            <person name="Koo N."/>
            <person name="Hong Y."/>
            <person name="Kim R.W."/>
            <person name="Kang W.H."/>
            <person name="Huh J.H."/>
            <person name="Kang B.C."/>
            <person name="Yang T.J."/>
            <person name="Lee Y.H."/>
            <person name="Bennetzen J.L."/>
            <person name="Choi D."/>
        </authorList>
    </citation>
    <scope>NUCLEOTIDE SEQUENCE [LARGE SCALE GENOMIC DNA]</scope>
    <source>
        <strain evidence="2">cv. PBC81</strain>
    </source>
</reference>
<organism evidence="1 2">
    <name type="scientific">Capsicum baccatum</name>
    <name type="common">Peruvian pepper</name>
    <dbReference type="NCBI Taxonomy" id="33114"/>
    <lineage>
        <taxon>Eukaryota</taxon>
        <taxon>Viridiplantae</taxon>
        <taxon>Streptophyta</taxon>
        <taxon>Embryophyta</taxon>
        <taxon>Tracheophyta</taxon>
        <taxon>Spermatophyta</taxon>
        <taxon>Magnoliopsida</taxon>
        <taxon>eudicotyledons</taxon>
        <taxon>Gunneridae</taxon>
        <taxon>Pentapetalae</taxon>
        <taxon>asterids</taxon>
        <taxon>lamiids</taxon>
        <taxon>Solanales</taxon>
        <taxon>Solanaceae</taxon>
        <taxon>Solanoideae</taxon>
        <taxon>Capsiceae</taxon>
        <taxon>Capsicum</taxon>
    </lineage>
</organism>
<name>A0A2G2V2C7_CAPBA</name>
<proteinExistence type="predicted"/>